<dbReference type="Proteomes" id="UP000492821">
    <property type="component" value="Unassembled WGS sequence"/>
</dbReference>
<dbReference type="PRINTS" id="PR01182">
    <property type="entry name" value="ORNDCRBXLASE"/>
</dbReference>
<evidence type="ECO:0000313" key="16">
    <source>
        <dbReference type="WBParaSite" id="Pan_g840.t1"/>
    </source>
</evidence>
<evidence type="ECO:0000259" key="13">
    <source>
        <dbReference type="Pfam" id="PF00278"/>
    </source>
</evidence>
<dbReference type="InterPro" id="IPR009006">
    <property type="entry name" value="Ala_racemase/Decarboxylase_C"/>
</dbReference>
<feature type="domain" description="Orn/DAP/Arg decarboxylase 2 N-terminal" evidence="14">
    <location>
        <begin position="53"/>
        <end position="289"/>
    </location>
</feature>
<dbReference type="EC" id="4.1.1.17" evidence="7"/>
<dbReference type="PANTHER" id="PTHR11482:SF6">
    <property type="entry name" value="ORNITHINE DECARBOXYLASE 1-RELATED"/>
    <property type="match status" value="1"/>
</dbReference>
<reference evidence="15" key="1">
    <citation type="journal article" date="2013" name="Genetics">
        <title>The draft genome and transcriptome of Panagrellus redivivus are shaped by the harsh demands of a free-living lifestyle.</title>
        <authorList>
            <person name="Srinivasan J."/>
            <person name="Dillman A.R."/>
            <person name="Macchietto M.G."/>
            <person name="Heikkinen L."/>
            <person name="Lakso M."/>
            <person name="Fracchia K.M."/>
            <person name="Antoshechkin I."/>
            <person name="Mortazavi A."/>
            <person name="Wong G."/>
            <person name="Sternberg P.W."/>
        </authorList>
    </citation>
    <scope>NUCLEOTIDE SEQUENCE [LARGE SCALE GENOMIC DNA]</scope>
    <source>
        <strain evidence="15">MT8872</strain>
    </source>
</reference>
<evidence type="ECO:0000256" key="10">
    <source>
        <dbReference type="ARBA" id="ARBA00049127"/>
    </source>
</evidence>
<dbReference type="PROSITE" id="PS00878">
    <property type="entry name" value="ODR_DC_2_1"/>
    <property type="match status" value="1"/>
</dbReference>
<feature type="active site" description="Proton donor" evidence="11">
    <location>
        <position position="368"/>
    </location>
</feature>
<evidence type="ECO:0000313" key="15">
    <source>
        <dbReference type="Proteomes" id="UP000492821"/>
    </source>
</evidence>
<comment type="pathway">
    <text evidence="6">Amine and polyamine biosynthesis; putrescine biosynthesis via L-ornithine pathway; putrescine from L-ornithine: step 1/1.</text>
</comment>
<evidence type="ECO:0000256" key="5">
    <source>
        <dbReference type="ARBA" id="ARBA00023239"/>
    </source>
</evidence>
<protein>
    <recommendedName>
        <fullName evidence="7">ornithine decarboxylase</fullName>
        <ecNumber evidence="7">4.1.1.17</ecNumber>
    </recommendedName>
</protein>
<feature type="modified residue" description="N6-(pyridoxal phosphate)lysine" evidence="11">
    <location>
        <position position="76"/>
    </location>
</feature>
<feature type="domain" description="Orn/DAP/Arg decarboxylase 2 C-terminal" evidence="13">
    <location>
        <begin position="307"/>
        <end position="395"/>
    </location>
</feature>
<dbReference type="Gene3D" id="3.20.20.10">
    <property type="entry name" value="Alanine racemase"/>
    <property type="match status" value="1"/>
</dbReference>
<dbReference type="PANTHER" id="PTHR11482">
    <property type="entry name" value="ARGININE/DIAMINOPIMELATE/ORNITHINE DECARBOXYLASE"/>
    <property type="match status" value="1"/>
</dbReference>
<evidence type="ECO:0000256" key="9">
    <source>
        <dbReference type="ARBA" id="ARBA00046672"/>
    </source>
</evidence>
<evidence type="ECO:0000256" key="12">
    <source>
        <dbReference type="RuleBase" id="RU003737"/>
    </source>
</evidence>
<dbReference type="InterPro" id="IPR022643">
    <property type="entry name" value="De-COase2_C"/>
</dbReference>
<keyword evidence="4" id="KW-0620">Polyamine biosynthesis</keyword>
<keyword evidence="3 11" id="KW-0663">Pyridoxal phosphate</keyword>
<evidence type="ECO:0000256" key="1">
    <source>
        <dbReference type="ARBA" id="ARBA00001933"/>
    </source>
</evidence>
<evidence type="ECO:0000256" key="8">
    <source>
        <dbReference type="ARBA" id="ARBA00037173"/>
    </source>
</evidence>
<dbReference type="InterPro" id="IPR022644">
    <property type="entry name" value="De-COase2_N"/>
</dbReference>
<dbReference type="InterPro" id="IPR022653">
    <property type="entry name" value="De-COase2_pyr-phos_BS"/>
</dbReference>
<dbReference type="GO" id="GO:0005737">
    <property type="term" value="C:cytoplasm"/>
    <property type="evidence" value="ECO:0007669"/>
    <property type="project" value="TreeGrafter"/>
</dbReference>
<proteinExistence type="inferred from homology"/>
<accession>A0A7E4W7U9</accession>
<name>A0A7E4W7U9_PANRE</name>
<comment type="cofactor">
    <cofactor evidence="1 11">
        <name>pyridoxal 5'-phosphate</name>
        <dbReference type="ChEBI" id="CHEBI:597326"/>
    </cofactor>
</comment>
<dbReference type="GO" id="GO:0004586">
    <property type="term" value="F:ornithine decarboxylase activity"/>
    <property type="evidence" value="ECO:0007669"/>
    <property type="project" value="UniProtKB-EC"/>
</dbReference>
<comment type="similarity">
    <text evidence="2 12">Belongs to the Orn/Lys/Arg decarboxylase class-II family.</text>
</comment>
<comment type="function">
    <text evidence="8">Catalyzes the first and rate-limiting step of polyamine biosynthesis that converts ornithine into putrescine, which is the precursor for the polyamines, spermidine and spermine. Polyamines are essential for cell proliferation and are implicated in cellular processes, ranging from DNA replication to apoptosis.</text>
</comment>
<dbReference type="Pfam" id="PF02784">
    <property type="entry name" value="Orn_Arg_deC_N"/>
    <property type="match status" value="1"/>
</dbReference>
<sequence>MTLTGCVDYYEIIAGTKVAVCRNAIDNKTVATAIAATRTVNGNDDPFVVMNVSTIMAKVIQWQRTMPRVAPCYAVKCNDDKVLLRTLADLGMGFDCASKAEIEKVIGLVGPEKIVYANPCKTRGFIAHAEAAGVKRMTFDSVEELTKIKQNHADPSLILRISVSDPTAQCQLGIKFGCDPETVAPKLLQQAADMGMNVIGISFHVGSGCNEPATFRTALEYARGLFDLGISLGLSMTLLDIGGGFPGVDTAHISLDACAAVINPALEELFPLDSCPDVEVIAEPGRYFACAAVSVTTNVIASVKVPASRITEKADDVNRDGYMYYMNDGVYGSFNCKLFDHYQPRGMPLAEHDADEPRFPVCVWGPTCDGLDQVEESSVMPRLYEGDWLYYPDMGAYTSVAASTFNGFDKPKTYYFIDEATLGSIVRKADSAPRG</sequence>
<evidence type="ECO:0000256" key="3">
    <source>
        <dbReference type="ARBA" id="ARBA00022898"/>
    </source>
</evidence>
<dbReference type="InterPro" id="IPR002433">
    <property type="entry name" value="Orn_de-COase"/>
</dbReference>
<dbReference type="SUPFAM" id="SSF51419">
    <property type="entry name" value="PLP-binding barrel"/>
    <property type="match status" value="1"/>
</dbReference>
<evidence type="ECO:0000256" key="11">
    <source>
        <dbReference type="PIRSR" id="PIRSR600183-50"/>
    </source>
</evidence>
<dbReference type="Gene3D" id="2.40.37.10">
    <property type="entry name" value="Lyase, Ornithine Decarboxylase, Chain A, domain 1"/>
    <property type="match status" value="1"/>
</dbReference>
<evidence type="ECO:0000256" key="7">
    <source>
        <dbReference type="ARBA" id="ARBA00034138"/>
    </source>
</evidence>
<comment type="catalytic activity">
    <reaction evidence="10">
        <text>L-ornithine + H(+) = putrescine + CO2</text>
        <dbReference type="Rhea" id="RHEA:22964"/>
        <dbReference type="ChEBI" id="CHEBI:15378"/>
        <dbReference type="ChEBI" id="CHEBI:16526"/>
        <dbReference type="ChEBI" id="CHEBI:46911"/>
        <dbReference type="ChEBI" id="CHEBI:326268"/>
        <dbReference type="EC" id="4.1.1.17"/>
    </reaction>
</comment>
<evidence type="ECO:0000256" key="6">
    <source>
        <dbReference type="ARBA" id="ARBA00034115"/>
    </source>
</evidence>
<dbReference type="AlphaFoldDB" id="A0A7E4W7U9"/>
<comment type="subunit">
    <text evidence="9">Homodimer. Only the dimer is catalytically active, as the active sites are constructed of residues from both monomers.</text>
</comment>
<dbReference type="InterPro" id="IPR029066">
    <property type="entry name" value="PLP-binding_barrel"/>
</dbReference>
<reference evidence="16" key="2">
    <citation type="submission" date="2020-10" db="UniProtKB">
        <authorList>
            <consortium name="WormBaseParasite"/>
        </authorList>
    </citation>
    <scope>IDENTIFICATION</scope>
</reference>
<keyword evidence="5" id="KW-0456">Lyase</keyword>
<organism evidence="15 16">
    <name type="scientific">Panagrellus redivivus</name>
    <name type="common">Microworm</name>
    <dbReference type="NCBI Taxonomy" id="6233"/>
    <lineage>
        <taxon>Eukaryota</taxon>
        <taxon>Metazoa</taxon>
        <taxon>Ecdysozoa</taxon>
        <taxon>Nematoda</taxon>
        <taxon>Chromadorea</taxon>
        <taxon>Rhabditida</taxon>
        <taxon>Tylenchina</taxon>
        <taxon>Panagrolaimomorpha</taxon>
        <taxon>Panagrolaimoidea</taxon>
        <taxon>Panagrolaimidae</taxon>
        <taxon>Panagrellus</taxon>
    </lineage>
</organism>
<dbReference type="Pfam" id="PF00278">
    <property type="entry name" value="Orn_DAP_Arg_deC"/>
    <property type="match status" value="1"/>
</dbReference>
<evidence type="ECO:0000256" key="4">
    <source>
        <dbReference type="ARBA" id="ARBA00023115"/>
    </source>
</evidence>
<dbReference type="SUPFAM" id="SSF50621">
    <property type="entry name" value="Alanine racemase C-terminal domain-like"/>
    <property type="match status" value="1"/>
</dbReference>
<keyword evidence="15" id="KW-1185">Reference proteome</keyword>
<dbReference type="GO" id="GO:0033387">
    <property type="term" value="P:putrescine biosynthetic process from arginine, via ornithine"/>
    <property type="evidence" value="ECO:0007669"/>
    <property type="project" value="TreeGrafter"/>
</dbReference>
<dbReference type="CDD" id="cd00622">
    <property type="entry name" value="PLPDE_III_ODC"/>
    <property type="match status" value="1"/>
</dbReference>
<dbReference type="InterPro" id="IPR000183">
    <property type="entry name" value="Orn/DAP/Arg_de-COase"/>
</dbReference>
<evidence type="ECO:0000259" key="14">
    <source>
        <dbReference type="Pfam" id="PF02784"/>
    </source>
</evidence>
<dbReference type="FunFam" id="3.20.20.10:FF:000005">
    <property type="entry name" value="Ornithine decarboxylase"/>
    <property type="match status" value="1"/>
</dbReference>
<evidence type="ECO:0000256" key="2">
    <source>
        <dbReference type="ARBA" id="ARBA00008872"/>
    </source>
</evidence>
<dbReference type="PRINTS" id="PR01179">
    <property type="entry name" value="ODADCRBXLASE"/>
</dbReference>
<dbReference type="WBParaSite" id="Pan_g840.t1">
    <property type="protein sequence ID" value="Pan_g840.t1"/>
    <property type="gene ID" value="Pan_g840"/>
</dbReference>